<evidence type="ECO:0000313" key="2">
    <source>
        <dbReference type="EMBL" id="KAK8744756.1"/>
    </source>
</evidence>
<keyword evidence="1" id="KW-0732">Signal</keyword>
<evidence type="ECO:0000313" key="3">
    <source>
        <dbReference type="Proteomes" id="UP001445076"/>
    </source>
</evidence>
<accession>A0AAW0Y061</accession>
<organism evidence="2 3">
    <name type="scientific">Cherax quadricarinatus</name>
    <name type="common">Australian red claw crayfish</name>
    <dbReference type="NCBI Taxonomy" id="27406"/>
    <lineage>
        <taxon>Eukaryota</taxon>
        <taxon>Metazoa</taxon>
        <taxon>Ecdysozoa</taxon>
        <taxon>Arthropoda</taxon>
        <taxon>Crustacea</taxon>
        <taxon>Multicrustacea</taxon>
        <taxon>Malacostraca</taxon>
        <taxon>Eumalacostraca</taxon>
        <taxon>Eucarida</taxon>
        <taxon>Decapoda</taxon>
        <taxon>Pleocyemata</taxon>
        <taxon>Astacidea</taxon>
        <taxon>Parastacoidea</taxon>
        <taxon>Parastacidae</taxon>
        <taxon>Cherax</taxon>
    </lineage>
</organism>
<protein>
    <submittedName>
        <fullName evidence="2">Uncharacterized protein</fullName>
    </submittedName>
</protein>
<dbReference type="InterPro" id="IPR038602">
    <property type="entry name" value="Mite_allergen_7_sf"/>
</dbReference>
<reference evidence="2 3" key="1">
    <citation type="journal article" date="2024" name="BMC Genomics">
        <title>Genome assembly of redclaw crayfish (Cherax quadricarinatus) provides insights into its immune adaptation and hypoxia tolerance.</title>
        <authorList>
            <person name="Liu Z."/>
            <person name="Zheng J."/>
            <person name="Li H."/>
            <person name="Fang K."/>
            <person name="Wang S."/>
            <person name="He J."/>
            <person name="Zhou D."/>
            <person name="Weng S."/>
            <person name="Chi M."/>
            <person name="Gu Z."/>
            <person name="He J."/>
            <person name="Li F."/>
            <person name="Wang M."/>
        </authorList>
    </citation>
    <scope>NUCLEOTIDE SEQUENCE [LARGE SCALE GENOMIC DNA]</scope>
    <source>
        <strain evidence="2">ZL_2023a</strain>
    </source>
</reference>
<feature type="signal peptide" evidence="1">
    <location>
        <begin position="1"/>
        <end position="18"/>
    </location>
</feature>
<dbReference type="Proteomes" id="UP001445076">
    <property type="component" value="Unassembled WGS sequence"/>
</dbReference>
<keyword evidence="3" id="KW-1185">Reference proteome</keyword>
<evidence type="ECO:0000256" key="1">
    <source>
        <dbReference type="SAM" id="SignalP"/>
    </source>
</evidence>
<dbReference type="Gene3D" id="3.15.10.50">
    <property type="match status" value="1"/>
</dbReference>
<dbReference type="InterPro" id="IPR020234">
    <property type="entry name" value="Mite_allergen_group-7"/>
</dbReference>
<proteinExistence type="predicted"/>
<comment type="caution">
    <text evidence="2">The sequence shown here is derived from an EMBL/GenBank/DDBJ whole genome shotgun (WGS) entry which is preliminary data.</text>
</comment>
<dbReference type="AlphaFoldDB" id="A0AAW0Y061"/>
<name>A0AAW0Y061_CHEQU</name>
<gene>
    <name evidence="2" type="ORF">OTU49_000597</name>
</gene>
<sequence>MLSRVAAVIVLCLGCVTAAPGPKEDSLNHYMDLVMDNVQVLIIENGFDPTPLPNASVGFSDVVLGVTWHGEADMYNGWLRGLATIHRSGDAEFLRDGNDVVNGISATLSVGEMKGHYVLLAQFMDLGPIADLVMDINGADIYFEASLDRSRCRFHVTIMEVTHIGSISVDITGLGLLDWIVEIVVDFVVNLMRSFIKDIIEGVVQDLTNEVLDDIDLSILGPIIGCDRANPFIQPGRPVVS</sequence>
<feature type="chain" id="PRO_5043486171" evidence="1">
    <location>
        <begin position="19"/>
        <end position="241"/>
    </location>
</feature>
<dbReference type="Pfam" id="PF16984">
    <property type="entry name" value="Grp7_allergen"/>
    <property type="match status" value="1"/>
</dbReference>
<dbReference type="EMBL" id="JARKIK010000021">
    <property type="protein sequence ID" value="KAK8744756.1"/>
    <property type="molecule type" value="Genomic_DNA"/>
</dbReference>